<evidence type="ECO:0000256" key="10">
    <source>
        <dbReference type="ARBA" id="ARBA00022848"/>
    </source>
</evidence>
<comment type="cofactor">
    <cofactor evidence="1 16">
        <name>heme</name>
        <dbReference type="ChEBI" id="CHEBI:30413"/>
    </cofactor>
</comment>
<dbReference type="EMBL" id="CADEBD010000422">
    <property type="protein sequence ID" value="CAB3254695.1"/>
    <property type="molecule type" value="Genomic_DNA"/>
</dbReference>
<sequence length="188" mass="22098">MAKTEHTQTKVFEEVDKYLDEHDNLLNYDCISKLPYLDACIDETLRLYPSLPNLTREVMEDYTFPTGLTVEKGVRIHLAVGHIQRNATYFPEPEKYRPERFLPEEKRKMTPYTYLSFGEGFRICIGQRFAKMQMMAGLVTVFKSYKVQLAEGQPSTLVFDPRVVINRPRNDVYLKLISRENDRSYKKL</sequence>
<evidence type="ECO:0000256" key="7">
    <source>
        <dbReference type="ARBA" id="ARBA00022617"/>
    </source>
</evidence>
<comment type="catalytic activity">
    <reaction evidence="15">
        <text>an organic molecule + reduced [NADPH--hemoprotein reductase] + O2 = an alcohol + oxidized [NADPH--hemoprotein reductase] + H2O + H(+)</text>
        <dbReference type="Rhea" id="RHEA:17149"/>
        <dbReference type="Rhea" id="RHEA-COMP:11964"/>
        <dbReference type="Rhea" id="RHEA-COMP:11965"/>
        <dbReference type="ChEBI" id="CHEBI:15377"/>
        <dbReference type="ChEBI" id="CHEBI:15378"/>
        <dbReference type="ChEBI" id="CHEBI:15379"/>
        <dbReference type="ChEBI" id="CHEBI:30879"/>
        <dbReference type="ChEBI" id="CHEBI:57618"/>
        <dbReference type="ChEBI" id="CHEBI:58210"/>
        <dbReference type="ChEBI" id="CHEBI:142491"/>
        <dbReference type="EC" id="1.14.14.1"/>
    </reaction>
</comment>
<accession>A0A8S1B7U4</accession>
<name>A0A8S1B7U4_ARCPL</name>
<evidence type="ECO:0000256" key="16">
    <source>
        <dbReference type="PIRSR" id="PIRSR602403-1"/>
    </source>
</evidence>
<dbReference type="EC" id="1.14.14.1" evidence="6"/>
<dbReference type="PANTHER" id="PTHR24292:SF104">
    <property type="entry name" value="CYTOCHROME P450 308A1-RELATED"/>
    <property type="match status" value="1"/>
</dbReference>
<reference evidence="17 18" key="1">
    <citation type="submission" date="2020-04" db="EMBL/GenBank/DDBJ databases">
        <authorList>
            <person name="Wallbank WR R."/>
            <person name="Pardo Diaz C."/>
            <person name="Kozak K."/>
            <person name="Martin S."/>
            <person name="Jiggins C."/>
            <person name="Moest M."/>
            <person name="Warren A I."/>
            <person name="Byers J.R.P. K."/>
            <person name="Montejo-Kovacevich G."/>
            <person name="Yen C E."/>
        </authorList>
    </citation>
    <scope>NUCLEOTIDE SEQUENCE [LARGE SCALE GENOMIC DNA]</scope>
</reference>
<evidence type="ECO:0000256" key="12">
    <source>
        <dbReference type="ARBA" id="ARBA00023004"/>
    </source>
</evidence>
<comment type="function">
    <text evidence="2">May be involved in the metabolism of insect hormones and in the breakdown of synthetic insecticides.</text>
</comment>
<dbReference type="InterPro" id="IPR002403">
    <property type="entry name" value="Cyt_P450_E_grp-IV"/>
</dbReference>
<evidence type="ECO:0000256" key="15">
    <source>
        <dbReference type="ARBA" id="ARBA00047827"/>
    </source>
</evidence>
<keyword evidence="11" id="KW-0560">Oxidoreductase</keyword>
<dbReference type="Pfam" id="PF00067">
    <property type="entry name" value="p450"/>
    <property type="match status" value="1"/>
</dbReference>
<evidence type="ECO:0000313" key="17">
    <source>
        <dbReference type="EMBL" id="CAB3254695.1"/>
    </source>
</evidence>
<dbReference type="InterPro" id="IPR050476">
    <property type="entry name" value="Insect_CytP450_Detox"/>
</dbReference>
<evidence type="ECO:0000256" key="11">
    <source>
        <dbReference type="ARBA" id="ARBA00023002"/>
    </source>
</evidence>
<dbReference type="SUPFAM" id="SSF48264">
    <property type="entry name" value="Cytochrome P450"/>
    <property type="match status" value="1"/>
</dbReference>
<keyword evidence="13" id="KW-0503">Monooxygenase</keyword>
<dbReference type="InterPro" id="IPR001128">
    <property type="entry name" value="Cyt_P450"/>
</dbReference>
<evidence type="ECO:0000313" key="18">
    <source>
        <dbReference type="Proteomes" id="UP000494256"/>
    </source>
</evidence>
<dbReference type="GO" id="GO:0005789">
    <property type="term" value="C:endoplasmic reticulum membrane"/>
    <property type="evidence" value="ECO:0007669"/>
    <property type="project" value="UniProtKB-SubCell"/>
</dbReference>
<dbReference type="Proteomes" id="UP000494256">
    <property type="component" value="Unassembled WGS sequence"/>
</dbReference>
<dbReference type="PRINTS" id="PR00465">
    <property type="entry name" value="EP450IV"/>
</dbReference>
<dbReference type="GO" id="GO:0005506">
    <property type="term" value="F:iron ion binding"/>
    <property type="evidence" value="ECO:0007669"/>
    <property type="project" value="InterPro"/>
</dbReference>
<evidence type="ECO:0000256" key="3">
    <source>
        <dbReference type="ARBA" id="ARBA00004174"/>
    </source>
</evidence>
<dbReference type="AlphaFoldDB" id="A0A8S1B7U4"/>
<gene>
    <name evidence="17" type="ORF">APLA_LOCUS14875</name>
</gene>
<protein>
    <recommendedName>
        <fullName evidence="6">unspecific monooxygenase</fullName>
        <ecNumber evidence="6">1.14.14.1</ecNumber>
    </recommendedName>
</protein>
<dbReference type="PRINTS" id="PR00385">
    <property type="entry name" value="P450"/>
</dbReference>
<dbReference type="PANTHER" id="PTHR24292">
    <property type="entry name" value="CYTOCHROME P450"/>
    <property type="match status" value="1"/>
</dbReference>
<organism evidence="17 18">
    <name type="scientific">Arctia plantaginis</name>
    <name type="common">Wood tiger moth</name>
    <name type="synonym">Phalaena plantaginis</name>
    <dbReference type="NCBI Taxonomy" id="874455"/>
    <lineage>
        <taxon>Eukaryota</taxon>
        <taxon>Metazoa</taxon>
        <taxon>Ecdysozoa</taxon>
        <taxon>Arthropoda</taxon>
        <taxon>Hexapoda</taxon>
        <taxon>Insecta</taxon>
        <taxon>Pterygota</taxon>
        <taxon>Neoptera</taxon>
        <taxon>Endopterygota</taxon>
        <taxon>Lepidoptera</taxon>
        <taxon>Glossata</taxon>
        <taxon>Ditrysia</taxon>
        <taxon>Noctuoidea</taxon>
        <taxon>Erebidae</taxon>
        <taxon>Arctiinae</taxon>
        <taxon>Arctia</taxon>
    </lineage>
</organism>
<evidence type="ECO:0000256" key="14">
    <source>
        <dbReference type="ARBA" id="ARBA00023136"/>
    </source>
</evidence>
<evidence type="ECO:0000256" key="8">
    <source>
        <dbReference type="ARBA" id="ARBA00022723"/>
    </source>
</evidence>
<dbReference type="GO" id="GO:0020037">
    <property type="term" value="F:heme binding"/>
    <property type="evidence" value="ECO:0007669"/>
    <property type="project" value="InterPro"/>
</dbReference>
<keyword evidence="8 16" id="KW-0479">Metal-binding</keyword>
<feature type="binding site" description="axial binding residue" evidence="16">
    <location>
        <position position="124"/>
    </location>
    <ligand>
        <name>heme</name>
        <dbReference type="ChEBI" id="CHEBI:30413"/>
    </ligand>
    <ligandPart>
        <name>Fe</name>
        <dbReference type="ChEBI" id="CHEBI:18248"/>
    </ligandPart>
</feature>
<comment type="caution">
    <text evidence="17">The sequence shown here is derived from an EMBL/GenBank/DDBJ whole genome shotgun (WGS) entry which is preliminary data.</text>
</comment>
<proteinExistence type="inferred from homology"/>
<evidence type="ECO:0000256" key="1">
    <source>
        <dbReference type="ARBA" id="ARBA00001971"/>
    </source>
</evidence>
<evidence type="ECO:0000256" key="9">
    <source>
        <dbReference type="ARBA" id="ARBA00022824"/>
    </source>
</evidence>
<evidence type="ECO:0000256" key="4">
    <source>
        <dbReference type="ARBA" id="ARBA00004406"/>
    </source>
</evidence>
<evidence type="ECO:0000256" key="6">
    <source>
        <dbReference type="ARBA" id="ARBA00012109"/>
    </source>
</evidence>
<keyword evidence="9" id="KW-0256">Endoplasmic reticulum</keyword>
<evidence type="ECO:0000256" key="5">
    <source>
        <dbReference type="ARBA" id="ARBA00010617"/>
    </source>
</evidence>
<dbReference type="OrthoDB" id="7481101at2759"/>
<keyword evidence="7 16" id="KW-0349">Heme</keyword>
<evidence type="ECO:0000256" key="13">
    <source>
        <dbReference type="ARBA" id="ARBA00023033"/>
    </source>
</evidence>
<keyword evidence="12 16" id="KW-0408">Iron</keyword>
<dbReference type="Gene3D" id="1.10.630.10">
    <property type="entry name" value="Cytochrome P450"/>
    <property type="match status" value="1"/>
</dbReference>
<dbReference type="InterPro" id="IPR036396">
    <property type="entry name" value="Cyt_P450_sf"/>
</dbReference>
<comment type="subcellular location">
    <subcellularLocation>
        <location evidence="4">Endoplasmic reticulum membrane</location>
        <topology evidence="4">Peripheral membrane protein</topology>
    </subcellularLocation>
    <subcellularLocation>
        <location evidence="3">Microsome membrane</location>
        <topology evidence="3">Peripheral membrane protein</topology>
    </subcellularLocation>
</comment>
<evidence type="ECO:0000256" key="2">
    <source>
        <dbReference type="ARBA" id="ARBA00003690"/>
    </source>
</evidence>
<comment type="similarity">
    <text evidence="5">Belongs to the cytochrome P450 family.</text>
</comment>
<keyword evidence="14" id="KW-0472">Membrane</keyword>
<dbReference type="GO" id="GO:0016712">
    <property type="term" value="F:oxidoreductase activity, acting on paired donors, with incorporation or reduction of molecular oxygen, reduced flavin or flavoprotein as one donor, and incorporation of one atom of oxygen"/>
    <property type="evidence" value="ECO:0007669"/>
    <property type="project" value="UniProtKB-EC"/>
</dbReference>
<keyword evidence="10" id="KW-0492">Microsome</keyword>